<dbReference type="EMBL" id="MBTA01000023">
    <property type="protein sequence ID" value="RKD16262.1"/>
    <property type="molecule type" value="Genomic_DNA"/>
</dbReference>
<protein>
    <submittedName>
        <fullName evidence="1">Clan AA aspartic protease</fullName>
    </submittedName>
</protein>
<keyword evidence="1" id="KW-0645">Protease</keyword>
<dbReference type="Proteomes" id="UP000283433">
    <property type="component" value="Unassembled WGS sequence"/>
</dbReference>
<dbReference type="GO" id="GO:0006508">
    <property type="term" value="P:proteolysis"/>
    <property type="evidence" value="ECO:0007669"/>
    <property type="project" value="UniProtKB-KW"/>
</dbReference>
<keyword evidence="1" id="KW-0378">Hydrolase</keyword>
<accession>A0A419S5Y3</accession>
<name>A0A419S5Y3_9SPHI</name>
<dbReference type="PROSITE" id="PS00141">
    <property type="entry name" value="ASP_PROTEASE"/>
    <property type="match status" value="1"/>
</dbReference>
<evidence type="ECO:0000313" key="1">
    <source>
        <dbReference type="EMBL" id="RKD16262.1"/>
    </source>
</evidence>
<reference evidence="1 2" key="1">
    <citation type="submission" date="2016-07" db="EMBL/GenBank/DDBJ databases">
        <title>Genome of Pelobium manganitolerans.</title>
        <authorList>
            <person name="Wu S."/>
            <person name="Wang G."/>
        </authorList>
    </citation>
    <scope>NUCLEOTIDE SEQUENCE [LARGE SCALE GENOMIC DNA]</scope>
    <source>
        <strain evidence="1 2">YS-25</strain>
    </source>
</reference>
<dbReference type="RefSeq" id="WP_120181763.1">
    <property type="nucleotide sequence ID" value="NZ_MBTA01000023.1"/>
</dbReference>
<dbReference type="Pfam" id="PF13650">
    <property type="entry name" value="Asp_protease_2"/>
    <property type="match status" value="1"/>
</dbReference>
<dbReference type="AlphaFoldDB" id="A0A419S5Y3"/>
<dbReference type="SUPFAM" id="SSF50630">
    <property type="entry name" value="Acid proteases"/>
    <property type="match status" value="1"/>
</dbReference>
<dbReference type="Gene3D" id="2.40.70.10">
    <property type="entry name" value="Acid Proteases"/>
    <property type="match status" value="1"/>
</dbReference>
<keyword evidence="2" id="KW-1185">Reference proteome</keyword>
<comment type="caution">
    <text evidence="1">The sequence shown here is derived from an EMBL/GenBank/DDBJ whole genome shotgun (WGS) entry which is preliminary data.</text>
</comment>
<dbReference type="GO" id="GO:0004190">
    <property type="term" value="F:aspartic-type endopeptidase activity"/>
    <property type="evidence" value="ECO:0007669"/>
    <property type="project" value="InterPro"/>
</dbReference>
<dbReference type="InterPro" id="IPR021109">
    <property type="entry name" value="Peptidase_aspartic_dom_sf"/>
</dbReference>
<dbReference type="OrthoDB" id="7433208at2"/>
<evidence type="ECO:0000313" key="2">
    <source>
        <dbReference type="Proteomes" id="UP000283433"/>
    </source>
</evidence>
<organism evidence="1 2">
    <name type="scientific">Pelobium manganitolerans</name>
    <dbReference type="NCBI Taxonomy" id="1842495"/>
    <lineage>
        <taxon>Bacteria</taxon>
        <taxon>Pseudomonadati</taxon>
        <taxon>Bacteroidota</taxon>
        <taxon>Sphingobacteriia</taxon>
        <taxon>Sphingobacteriales</taxon>
        <taxon>Sphingobacteriaceae</taxon>
        <taxon>Pelobium</taxon>
    </lineage>
</organism>
<sequence length="154" mass="16814">MTDIQTNSALPLQLIDLQGDGFHLLVDIEVFGVQFKAVLDTGASKTAFDMEIISGLAPADQIVHMPDHHAIGLGTTTMERYFVICPELKLGDLIIHDYEAPVFDLSAIKYAYSQLDLPPVIGVLGGDILQEYNAVIDYGSLTLHLTQKLNADES</sequence>
<gene>
    <name evidence="1" type="ORF">BCY91_05165</name>
</gene>
<dbReference type="InterPro" id="IPR001969">
    <property type="entry name" value="Aspartic_peptidase_AS"/>
</dbReference>
<proteinExistence type="predicted"/>